<keyword evidence="11 14" id="KW-0106">Calcium</keyword>
<dbReference type="PRINTS" id="PR00458">
    <property type="entry name" value="PEROXIDASE"/>
</dbReference>
<keyword evidence="6 14" id="KW-0560">Oxidoreductase</keyword>
<dbReference type="AlphaFoldDB" id="W8YN06"/>
<name>W8YN06_9APHY</name>
<feature type="region of interest" description="Disordered" evidence="15">
    <location>
        <begin position="346"/>
        <end position="367"/>
    </location>
</feature>
<comment type="cofactor">
    <cofactor evidence="11">
        <name>heme b</name>
        <dbReference type="ChEBI" id="CHEBI:60344"/>
    </cofactor>
    <text evidence="11">Binds 1 heme b (iron(II)-protoporphyrin IX) group per subunit.</text>
</comment>
<protein>
    <recommendedName>
        <fullName evidence="14">Peroxidase</fullName>
        <ecNumber evidence="14">1.11.1.-</ecNumber>
    </recommendedName>
</protein>
<dbReference type="Pfam" id="PF11895">
    <property type="entry name" value="Peroxidase_ext"/>
    <property type="match status" value="1"/>
</dbReference>
<keyword evidence="13" id="KW-1015">Disulfide bond</keyword>
<organism evidence="18">
    <name type="scientific">Bjerkandera adusta</name>
    <dbReference type="NCBI Taxonomy" id="5331"/>
    <lineage>
        <taxon>Eukaryota</taxon>
        <taxon>Fungi</taxon>
        <taxon>Dikarya</taxon>
        <taxon>Basidiomycota</taxon>
        <taxon>Agaricomycotina</taxon>
        <taxon>Agaricomycetes</taxon>
        <taxon>Polyporales</taxon>
        <taxon>Phanerochaetaceae</taxon>
        <taxon>Bjerkandera</taxon>
    </lineage>
</organism>
<accession>W8YN06</accession>
<dbReference type="InterPro" id="IPR001621">
    <property type="entry name" value="Ligninase"/>
</dbReference>
<feature type="signal peptide" evidence="14">
    <location>
        <begin position="1"/>
        <end position="21"/>
    </location>
</feature>
<keyword evidence="9" id="KW-0439">Lignin degradation</keyword>
<dbReference type="CDD" id="cd00692">
    <property type="entry name" value="ligninase"/>
    <property type="match status" value="1"/>
</dbReference>
<keyword evidence="7 11" id="KW-0408">Iron</keyword>
<feature type="binding site" evidence="11">
    <location>
        <position position="97"/>
    </location>
    <ligand>
        <name>Ca(2+)</name>
        <dbReference type="ChEBI" id="CHEBI:29108"/>
        <label>1</label>
    </ligand>
</feature>
<feature type="binding site" evidence="11">
    <location>
        <position position="204"/>
    </location>
    <ligand>
        <name>Ca(2+)</name>
        <dbReference type="ChEBI" id="CHEBI:29108"/>
        <label>2</label>
    </ligand>
</feature>
<dbReference type="SMR" id="W8YN06"/>
<dbReference type="EMBL" id="HG937670">
    <property type="protein sequence ID" value="CDN40128.1"/>
    <property type="molecule type" value="mRNA"/>
</dbReference>
<dbReference type="PANTHER" id="PTHR31356:SF66">
    <property type="entry name" value="CATALASE-PEROXIDASE"/>
    <property type="match status" value="1"/>
</dbReference>
<evidence type="ECO:0000256" key="2">
    <source>
        <dbReference type="ARBA" id="ARBA00022559"/>
    </source>
</evidence>
<keyword evidence="2 14" id="KW-0575">Peroxidase</keyword>
<evidence type="ECO:0000256" key="3">
    <source>
        <dbReference type="ARBA" id="ARBA00022617"/>
    </source>
</evidence>
<feature type="disulfide bond" evidence="13">
    <location>
        <begin position="41"/>
        <end position="312"/>
    </location>
</feature>
<dbReference type="GO" id="GO:0034599">
    <property type="term" value="P:cellular response to oxidative stress"/>
    <property type="evidence" value="ECO:0007669"/>
    <property type="project" value="InterPro"/>
</dbReference>
<evidence type="ECO:0000256" key="4">
    <source>
        <dbReference type="ARBA" id="ARBA00022723"/>
    </source>
</evidence>
<comment type="similarity">
    <text evidence="1 14">Belongs to the peroxidase family. Ligninase subfamily.</text>
</comment>
<sequence length="367" mass="39711">MAFKHLAAVLSIAFSLQAVQGAIIKRVACPDGRHTAINAACCNLFTVRDDIQRNMFDGGKCNDIAHQALRLTFHDAVAFSPALEAEGKFGGNGADGSIITFGNIETNFHPNIGLDEIVEIEKPFIARHNMTPGDFLHFAGAIAVTNCPGAPTISFSLGRPVATRPAPDGLVPEPFHTPDQIFARMLDALEFDPLETTWALIAHTVAAADDIDTSIPRSPFDSTPELFDGQFFIETQLKGTLFPGNGPNKGEVRSPLAGEMRLQSDFLIARDNRSACEWQSFGTDHDKLTNRFQFVLETLAMVGQDPTNMIDCSEVIPIPRNLTSAQIPHFPAGKTIRDVEAACPETPFPRLPTDAGRPTAVAPVPRG</sequence>
<dbReference type="SUPFAM" id="SSF48113">
    <property type="entry name" value="Heme-dependent peroxidases"/>
    <property type="match status" value="1"/>
</dbReference>
<evidence type="ECO:0000256" key="9">
    <source>
        <dbReference type="ARBA" id="ARBA00023185"/>
    </source>
</evidence>
<feature type="domain" description="Plant heme peroxidase family profile" evidence="16">
    <location>
        <begin position="47"/>
        <end position="283"/>
    </location>
</feature>
<feature type="binding site" evidence="11">
    <location>
        <position position="93"/>
    </location>
    <ligand>
        <name>Ca(2+)</name>
        <dbReference type="ChEBI" id="CHEBI:29108"/>
        <label>1</label>
    </ligand>
</feature>
<feature type="binding site" evidence="11">
    <location>
        <position position="228"/>
    </location>
    <ligand>
        <name>Ca(2+)</name>
        <dbReference type="ChEBI" id="CHEBI:29108"/>
        <label>2</label>
    </ligand>
</feature>
<keyword evidence="3 11" id="KW-0349">Heme</keyword>
<dbReference type="GO" id="GO:0046274">
    <property type="term" value="P:lignin catabolic process"/>
    <property type="evidence" value="ECO:0007669"/>
    <property type="project" value="UniProtKB-KW"/>
</dbReference>
<dbReference type="InterPro" id="IPR002016">
    <property type="entry name" value="Haem_peroxidase"/>
</dbReference>
<feature type="disulfide bond" evidence="13">
    <location>
        <begin position="276"/>
        <end position="343"/>
    </location>
</feature>
<proteinExistence type="evidence at transcript level"/>
<dbReference type="Gene3D" id="1.10.520.10">
    <property type="match status" value="1"/>
</dbReference>
<dbReference type="Gene3D" id="1.10.420.10">
    <property type="entry name" value="Peroxidase, domain 2"/>
    <property type="match status" value="1"/>
</dbReference>
<dbReference type="InterPro" id="IPR024589">
    <property type="entry name" value="Ligninase_C"/>
</dbReference>
<feature type="disulfide bond" evidence="13">
    <location>
        <begin position="61"/>
        <end position="147"/>
    </location>
</feature>
<evidence type="ECO:0000256" key="11">
    <source>
        <dbReference type="PIRSR" id="PIRSR601621-2"/>
    </source>
</evidence>
<evidence type="ECO:0000256" key="5">
    <source>
        <dbReference type="ARBA" id="ARBA00022729"/>
    </source>
</evidence>
<feature type="disulfide bond" evidence="13">
    <location>
        <begin position="29"/>
        <end position="42"/>
    </location>
</feature>
<evidence type="ECO:0000256" key="12">
    <source>
        <dbReference type="PIRSR" id="PIRSR601621-3"/>
    </source>
</evidence>
<reference evidence="18" key="1">
    <citation type="submission" date="2014-02" db="EMBL/GenBank/DDBJ databases">
        <title>Carotene degrading activities from Bjerkandera adusta possess an application in detergent industries.</title>
        <authorList>
            <person name="Linke D."/>
            <person name="Leonhardt R."/>
            <person name="Eisele N."/>
            <person name="Petersen L.M."/>
            <person name="Riemer S."/>
            <person name="Nimtz M."/>
            <person name="Berger R.G."/>
        </authorList>
    </citation>
    <scope>NUCLEOTIDE SEQUENCE</scope>
    <source>
        <strain evidence="18">CBS 230.93</strain>
    </source>
</reference>
<feature type="binding site" evidence="11">
    <location>
        <position position="223"/>
    </location>
    <ligand>
        <name>Ca(2+)</name>
        <dbReference type="ChEBI" id="CHEBI:29108"/>
        <label>2</label>
    </ligand>
</feature>
<feature type="site" description="Transition state stabilizer" evidence="12">
    <location>
        <position position="70"/>
    </location>
</feature>
<dbReference type="PRINTS" id="PR00462">
    <property type="entry name" value="LIGNINASE"/>
</dbReference>
<evidence type="ECO:0000256" key="6">
    <source>
        <dbReference type="ARBA" id="ARBA00023002"/>
    </source>
</evidence>
<dbReference type="PROSITE" id="PS00436">
    <property type="entry name" value="PEROXIDASE_2"/>
    <property type="match status" value="1"/>
</dbReference>
<dbReference type="GO" id="GO:0046872">
    <property type="term" value="F:metal ion binding"/>
    <property type="evidence" value="ECO:0007669"/>
    <property type="project" value="UniProtKB-UniRule"/>
</dbReference>
<dbReference type="InterPro" id="IPR019794">
    <property type="entry name" value="Peroxidases_AS"/>
</dbReference>
<dbReference type="GO" id="GO:0004601">
    <property type="term" value="F:peroxidase activity"/>
    <property type="evidence" value="ECO:0007669"/>
    <property type="project" value="UniProtKB-KW"/>
</dbReference>
<evidence type="ECO:0000256" key="14">
    <source>
        <dbReference type="RuleBase" id="RU363051"/>
    </source>
</evidence>
<keyword evidence="4 11" id="KW-0479">Metal-binding</keyword>
<gene>
    <name evidence="18" type="primary">LiPBad</name>
</gene>
<feature type="domain" description="Fungal ligninase C-terminal" evidence="17">
    <location>
        <begin position="287"/>
        <end position="365"/>
    </location>
</feature>
<evidence type="ECO:0000259" key="17">
    <source>
        <dbReference type="Pfam" id="PF11895"/>
    </source>
</evidence>
<evidence type="ECO:0000256" key="1">
    <source>
        <dbReference type="ARBA" id="ARBA00006089"/>
    </source>
</evidence>
<evidence type="ECO:0000259" key="16">
    <source>
        <dbReference type="Pfam" id="PF00141"/>
    </source>
</evidence>
<comment type="cofactor">
    <cofactor evidence="11 14">
        <name>Ca(2+)</name>
        <dbReference type="ChEBI" id="CHEBI:29108"/>
    </cofactor>
    <text evidence="11 14">Binds 2 calcium ions per subunit.</text>
</comment>
<evidence type="ECO:0000256" key="7">
    <source>
        <dbReference type="ARBA" id="ARBA00023004"/>
    </source>
</evidence>
<feature type="binding site" evidence="11">
    <location>
        <position position="221"/>
    </location>
    <ligand>
        <name>Ca(2+)</name>
        <dbReference type="ChEBI" id="CHEBI:29108"/>
        <label>2</label>
    </ligand>
</feature>
<feature type="binding site" evidence="11">
    <location>
        <position position="75"/>
    </location>
    <ligand>
        <name>Ca(2+)</name>
        <dbReference type="ChEBI" id="CHEBI:29108"/>
        <label>1</label>
    </ligand>
</feature>
<keyword evidence="5 14" id="KW-0732">Signal</keyword>
<dbReference type="Pfam" id="PF00141">
    <property type="entry name" value="peroxidase"/>
    <property type="match status" value="1"/>
</dbReference>
<dbReference type="GO" id="GO:0020037">
    <property type="term" value="F:heme binding"/>
    <property type="evidence" value="ECO:0007669"/>
    <property type="project" value="UniProtKB-UniRule"/>
</dbReference>
<evidence type="ECO:0000256" key="13">
    <source>
        <dbReference type="PIRSR" id="PIRSR601621-4"/>
    </source>
</evidence>
<dbReference type="InterPro" id="IPR044831">
    <property type="entry name" value="Ccp1-like"/>
</dbReference>
<keyword evidence="8" id="KW-0325">Glycoprotein</keyword>
<dbReference type="InterPro" id="IPR010255">
    <property type="entry name" value="Haem_peroxidase_sf"/>
</dbReference>
<dbReference type="EC" id="1.11.1.-" evidence="14"/>
<dbReference type="GO" id="GO:0000302">
    <property type="term" value="P:response to reactive oxygen species"/>
    <property type="evidence" value="ECO:0007669"/>
    <property type="project" value="TreeGrafter"/>
</dbReference>
<feature type="binding site" description="axial binding residue" evidence="11">
    <location>
        <position position="203"/>
    </location>
    <ligand>
        <name>heme b</name>
        <dbReference type="ChEBI" id="CHEBI:60344"/>
    </ligand>
    <ligandPart>
        <name>Fe</name>
        <dbReference type="ChEBI" id="CHEBI:18248"/>
    </ligandPart>
</feature>
<evidence type="ECO:0000256" key="8">
    <source>
        <dbReference type="ARBA" id="ARBA00023180"/>
    </source>
</evidence>
<evidence type="ECO:0000256" key="15">
    <source>
        <dbReference type="SAM" id="MobiDB-lite"/>
    </source>
</evidence>
<feature type="chain" id="PRO_5006994404" description="Peroxidase" evidence="14">
    <location>
        <begin position="22"/>
        <end position="367"/>
    </location>
</feature>
<evidence type="ECO:0000313" key="18">
    <source>
        <dbReference type="EMBL" id="CDN40128.1"/>
    </source>
</evidence>
<feature type="active site" description="Proton acceptor" evidence="10">
    <location>
        <position position="74"/>
    </location>
</feature>
<evidence type="ECO:0000256" key="10">
    <source>
        <dbReference type="PIRSR" id="PIRSR601621-1"/>
    </source>
</evidence>
<dbReference type="GO" id="GO:0042744">
    <property type="term" value="P:hydrogen peroxide catabolic process"/>
    <property type="evidence" value="ECO:0007669"/>
    <property type="project" value="TreeGrafter"/>
</dbReference>
<dbReference type="PANTHER" id="PTHR31356">
    <property type="entry name" value="THYLAKOID LUMENAL 29 KDA PROTEIN, CHLOROPLASTIC-RELATED"/>
    <property type="match status" value="1"/>
</dbReference>
<feature type="binding site" evidence="11">
    <location>
        <position position="95"/>
    </location>
    <ligand>
        <name>Ca(2+)</name>
        <dbReference type="ChEBI" id="CHEBI:29108"/>
        <label>1</label>
    </ligand>
</feature>